<comment type="caution">
    <text evidence="7">The sequence shown here is derived from an EMBL/GenBank/DDBJ whole genome shotgun (WGS) entry which is preliminary data.</text>
</comment>
<dbReference type="InterPro" id="IPR012677">
    <property type="entry name" value="Nucleotide-bd_a/b_plait_sf"/>
</dbReference>
<evidence type="ECO:0000313" key="7">
    <source>
        <dbReference type="EMBL" id="MCI17860.1"/>
    </source>
</evidence>
<feature type="compositionally biased region" description="Basic and acidic residues" evidence="5">
    <location>
        <begin position="127"/>
        <end position="136"/>
    </location>
</feature>
<proteinExistence type="predicted"/>
<accession>A0A392Q2B8</accession>
<reference evidence="7 8" key="1">
    <citation type="journal article" date="2018" name="Front. Plant Sci.">
        <title>Red Clover (Trifolium pratense) and Zigzag Clover (T. medium) - A Picture of Genomic Similarities and Differences.</title>
        <authorList>
            <person name="Dluhosova J."/>
            <person name="Istvanek J."/>
            <person name="Nedelnik J."/>
            <person name="Repkova J."/>
        </authorList>
    </citation>
    <scope>NUCLEOTIDE SEQUENCE [LARGE SCALE GENOMIC DNA]</scope>
    <source>
        <strain evidence="8">cv. 10/8</strain>
        <tissue evidence="7">Leaf</tissue>
    </source>
</reference>
<evidence type="ECO:0000256" key="3">
    <source>
        <dbReference type="ARBA" id="ARBA00023187"/>
    </source>
</evidence>
<dbReference type="Pfam" id="PF00076">
    <property type="entry name" value="RRM_1"/>
    <property type="match status" value="1"/>
</dbReference>
<evidence type="ECO:0000313" key="8">
    <source>
        <dbReference type="Proteomes" id="UP000265520"/>
    </source>
</evidence>
<dbReference type="PROSITE" id="PS50102">
    <property type="entry name" value="RRM"/>
    <property type="match status" value="1"/>
</dbReference>
<name>A0A392Q2B8_9FABA</name>
<keyword evidence="1" id="KW-0507">mRNA processing</keyword>
<evidence type="ECO:0000256" key="1">
    <source>
        <dbReference type="ARBA" id="ARBA00022664"/>
    </source>
</evidence>
<sequence>MREKEERGERVGGRANHRGYVHILDKEATTFFFTNFSEDVKAADLWLKFARYGRVGEVFISAKVDKQGKRFGFVKFREVQEAKELPRSISDIWMGSFKLRINLSKFNRRSESSYKGKEKKEVAETYLDKQNSDHQAHGGRSFKKAMLVDSDTTEEDARRVGA</sequence>
<dbReference type="GO" id="GO:0006397">
    <property type="term" value="P:mRNA processing"/>
    <property type="evidence" value="ECO:0007669"/>
    <property type="project" value="UniProtKB-KW"/>
</dbReference>
<dbReference type="InterPro" id="IPR035979">
    <property type="entry name" value="RBD_domain_sf"/>
</dbReference>
<dbReference type="AlphaFoldDB" id="A0A392Q2B8"/>
<dbReference type="EMBL" id="LXQA010107344">
    <property type="protein sequence ID" value="MCI17860.1"/>
    <property type="molecule type" value="Genomic_DNA"/>
</dbReference>
<keyword evidence="8" id="KW-1185">Reference proteome</keyword>
<organism evidence="7 8">
    <name type="scientific">Trifolium medium</name>
    <dbReference type="NCBI Taxonomy" id="97028"/>
    <lineage>
        <taxon>Eukaryota</taxon>
        <taxon>Viridiplantae</taxon>
        <taxon>Streptophyta</taxon>
        <taxon>Embryophyta</taxon>
        <taxon>Tracheophyta</taxon>
        <taxon>Spermatophyta</taxon>
        <taxon>Magnoliopsida</taxon>
        <taxon>eudicotyledons</taxon>
        <taxon>Gunneridae</taxon>
        <taxon>Pentapetalae</taxon>
        <taxon>rosids</taxon>
        <taxon>fabids</taxon>
        <taxon>Fabales</taxon>
        <taxon>Fabaceae</taxon>
        <taxon>Papilionoideae</taxon>
        <taxon>50 kb inversion clade</taxon>
        <taxon>NPAAA clade</taxon>
        <taxon>Hologalegina</taxon>
        <taxon>IRL clade</taxon>
        <taxon>Trifolieae</taxon>
        <taxon>Trifolium</taxon>
    </lineage>
</organism>
<keyword evidence="2" id="KW-0747">Spliceosome</keyword>
<dbReference type="SUPFAM" id="SSF54928">
    <property type="entry name" value="RNA-binding domain, RBD"/>
    <property type="match status" value="1"/>
</dbReference>
<dbReference type="GO" id="GO:0008380">
    <property type="term" value="P:RNA splicing"/>
    <property type="evidence" value="ECO:0007669"/>
    <property type="project" value="UniProtKB-KW"/>
</dbReference>
<dbReference type="PANTHER" id="PTHR23147">
    <property type="entry name" value="SERINE/ARGININE RICH SPLICING FACTOR"/>
    <property type="match status" value="1"/>
</dbReference>
<evidence type="ECO:0000256" key="2">
    <source>
        <dbReference type="ARBA" id="ARBA00022728"/>
    </source>
</evidence>
<dbReference type="GO" id="GO:0003723">
    <property type="term" value="F:RNA binding"/>
    <property type="evidence" value="ECO:0007669"/>
    <property type="project" value="UniProtKB-UniRule"/>
</dbReference>
<dbReference type="InterPro" id="IPR000504">
    <property type="entry name" value="RRM_dom"/>
</dbReference>
<dbReference type="InterPro" id="IPR050907">
    <property type="entry name" value="SRSF"/>
</dbReference>
<feature type="region of interest" description="Disordered" evidence="5">
    <location>
        <begin position="127"/>
        <end position="162"/>
    </location>
</feature>
<dbReference type="Gene3D" id="3.30.70.330">
    <property type="match status" value="1"/>
</dbReference>
<evidence type="ECO:0000256" key="5">
    <source>
        <dbReference type="SAM" id="MobiDB-lite"/>
    </source>
</evidence>
<evidence type="ECO:0000256" key="4">
    <source>
        <dbReference type="PROSITE-ProRule" id="PRU00176"/>
    </source>
</evidence>
<feature type="domain" description="RRM" evidence="6">
    <location>
        <begin position="29"/>
        <end position="106"/>
    </location>
</feature>
<dbReference type="GO" id="GO:0005681">
    <property type="term" value="C:spliceosomal complex"/>
    <property type="evidence" value="ECO:0007669"/>
    <property type="project" value="UniProtKB-KW"/>
</dbReference>
<dbReference type="Proteomes" id="UP000265520">
    <property type="component" value="Unassembled WGS sequence"/>
</dbReference>
<dbReference type="SMART" id="SM00360">
    <property type="entry name" value="RRM"/>
    <property type="match status" value="1"/>
</dbReference>
<evidence type="ECO:0000259" key="6">
    <source>
        <dbReference type="PROSITE" id="PS50102"/>
    </source>
</evidence>
<protein>
    <submittedName>
        <fullName evidence="7">RNA recognition motif</fullName>
    </submittedName>
</protein>
<keyword evidence="3" id="KW-0508">mRNA splicing</keyword>
<keyword evidence="4" id="KW-0694">RNA-binding</keyword>